<accession>F7NQ72</accession>
<dbReference type="Proteomes" id="UP000003240">
    <property type="component" value="Unassembled WGS sequence"/>
</dbReference>
<protein>
    <submittedName>
        <fullName evidence="1">Uncharacterized protein</fullName>
    </submittedName>
</protein>
<dbReference type="STRING" id="1009370.ALO_21364"/>
<organism evidence="1 2">
    <name type="scientific">Acetonema longum DSM 6540</name>
    <dbReference type="NCBI Taxonomy" id="1009370"/>
    <lineage>
        <taxon>Bacteria</taxon>
        <taxon>Bacillati</taxon>
        <taxon>Bacillota</taxon>
        <taxon>Negativicutes</taxon>
        <taxon>Acetonemataceae</taxon>
        <taxon>Acetonema</taxon>
    </lineage>
</organism>
<dbReference type="AlphaFoldDB" id="F7NQ72"/>
<dbReference type="EMBL" id="AFGF01000280">
    <property type="protein sequence ID" value="EGO61831.1"/>
    <property type="molecule type" value="Genomic_DNA"/>
</dbReference>
<evidence type="ECO:0000313" key="1">
    <source>
        <dbReference type="EMBL" id="EGO61831.1"/>
    </source>
</evidence>
<name>F7NQ72_9FIRM</name>
<gene>
    <name evidence="1" type="ORF">ALO_21364</name>
</gene>
<sequence>MRYWWLLVIIVLGYAVFSFWRRSRQLSWQARSLAKKLDKLARQQPRDAKGETSFLRRIYQLIQDSLITNDVAETYKLLDLLKLAYGEGCIRPDEPIHLMTLAVSLVRQEKTDLAAALLDAYRNMLRRLPVESSVMAAEQLLVIGTVAAREKQPFLATKAAEILFAMLEKVEWTTHRPDSVIAVIRSLKVLGGYALRRQDTEFFREMTTRFAVFVIAKPHSIIVDEILAALSVWMHRILQTDNETLFAVLADFVLHLADRRALQDESIERLLREWHNLAGVVSLNPKSKLAAAVVGHILELGKRTENVANWTLAVSCAAKLAKLAVDQSGSQQAFPLIYPLLDAGRKFLLAELKFGENVRSAFRQKALFILVKECISLFNFAARQQMLATIYDVAGEFYQYWSGDPARAISCKSAKKFFQLLLLYWKQTRGLLPKKKLPADLPLMDPLLFSETDINRMVFLDSKTLKLDDAI</sequence>
<reference evidence="1 2" key="1">
    <citation type="journal article" date="2011" name="EMBO J.">
        <title>Structural diversity of bacterial flagellar motors.</title>
        <authorList>
            <person name="Chen S."/>
            <person name="Beeby M."/>
            <person name="Murphy G.E."/>
            <person name="Leadbetter J.R."/>
            <person name="Hendrixson D.R."/>
            <person name="Briegel A."/>
            <person name="Li Z."/>
            <person name="Shi J."/>
            <person name="Tocheva E.I."/>
            <person name="Muller A."/>
            <person name="Dobro M.J."/>
            <person name="Jensen G.J."/>
        </authorList>
    </citation>
    <scope>NUCLEOTIDE SEQUENCE [LARGE SCALE GENOMIC DNA]</scope>
    <source>
        <strain evidence="1 2">DSM 6540</strain>
    </source>
</reference>
<dbReference type="eggNOG" id="ENOG5030VFD">
    <property type="taxonomic scope" value="Bacteria"/>
</dbReference>
<keyword evidence="2" id="KW-1185">Reference proteome</keyword>
<proteinExistence type="predicted"/>
<comment type="caution">
    <text evidence="1">The sequence shown here is derived from an EMBL/GenBank/DDBJ whole genome shotgun (WGS) entry which is preliminary data.</text>
</comment>
<dbReference type="RefSeq" id="WP_004099946.1">
    <property type="nucleotide sequence ID" value="NZ_AFGF01000280.1"/>
</dbReference>
<dbReference type="OrthoDB" id="1675497at2"/>
<evidence type="ECO:0000313" key="2">
    <source>
        <dbReference type="Proteomes" id="UP000003240"/>
    </source>
</evidence>